<keyword evidence="3" id="KW-0378">Hydrolase</keyword>
<dbReference type="InterPro" id="IPR050738">
    <property type="entry name" value="Sulfatase"/>
</dbReference>
<dbReference type="PROSITE" id="PS51257">
    <property type="entry name" value="PROKAR_LIPOPROTEIN"/>
    <property type="match status" value="1"/>
</dbReference>
<dbReference type="GO" id="GO:0004065">
    <property type="term" value="F:arylsulfatase activity"/>
    <property type="evidence" value="ECO:0007669"/>
    <property type="project" value="TreeGrafter"/>
</dbReference>
<dbReference type="GO" id="GO:0046872">
    <property type="term" value="F:metal ion binding"/>
    <property type="evidence" value="ECO:0007669"/>
    <property type="project" value="UniProtKB-KW"/>
</dbReference>
<comment type="similarity">
    <text evidence="1">Belongs to the sulfatase family.</text>
</comment>
<evidence type="ECO:0000256" key="5">
    <source>
        <dbReference type="SAM" id="SignalP"/>
    </source>
</evidence>
<dbReference type="InterPro" id="IPR017850">
    <property type="entry name" value="Alkaline_phosphatase_core_sf"/>
</dbReference>
<feature type="domain" description="Sulfatase N-terminal" evidence="6">
    <location>
        <begin position="31"/>
        <end position="389"/>
    </location>
</feature>
<dbReference type="Pfam" id="PF00884">
    <property type="entry name" value="Sulfatase"/>
    <property type="match status" value="1"/>
</dbReference>
<keyword evidence="8" id="KW-1185">Reference proteome</keyword>
<evidence type="ECO:0000256" key="2">
    <source>
        <dbReference type="ARBA" id="ARBA00022723"/>
    </source>
</evidence>
<dbReference type="Proteomes" id="UP000306229">
    <property type="component" value="Chromosome"/>
</dbReference>
<organism evidence="7 8">
    <name type="scientific">Aureibaculum algae</name>
    <dbReference type="NCBI Taxonomy" id="2584122"/>
    <lineage>
        <taxon>Bacteria</taxon>
        <taxon>Pseudomonadati</taxon>
        <taxon>Bacteroidota</taxon>
        <taxon>Flavobacteriia</taxon>
        <taxon>Flavobacteriales</taxon>
        <taxon>Flavobacteriaceae</taxon>
        <taxon>Aureibaculum</taxon>
    </lineage>
</organism>
<proteinExistence type="inferred from homology"/>
<evidence type="ECO:0000256" key="4">
    <source>
        <dbReference type="ARBA" id="ARBA00022837"/>
    </source>
</evidence>
<dbReference type="AlphaFoldDB" id="A0A5B7TW81"/>
<dbReference type="SUPFAM" id="SSF53649">
    <property type="entry name" value="Alkaline phosphatase-like"/>
    <property type="match status" value="1"/>
</dbReference>
<dbReference type="InterPro" id="IPR024607">
    <property type="entry name" value="Sulfatase_CS"/>
</dbReference>
<dbReference type="Gene3D" id="3.30.1120.10">
    <property type="match status" value="1"/>
</dbReference>
<evidence type="ECO:0000256" key="1">
    <source>
        <dbReference type="ARBA" id="ARBA00008779"/>
    </source>
</evidence>
<keyword evidence="2" id="KW-0479">Metal-binding</keyword>
<feature type="signal peptide" evidence="5">
    <location>
        <begin position="1"/>
        <end position="22"/>
    </location>
</feature>
<dbReference type="EMBL" id="CP040749">
    <property type="protein sequence ID" value="QCX39356.1"/>
    <property type="molecule type" value="Genomic_DNA"/>
</dbReference>
<gene>
    <name evidence="7" type="ORF">FF125_13240</name>
</gene>
<sequence length="494" mass="55906">MKKYLFLSLLLLVFGCNNKTLKEDVTINIKPNIVLIVVDDQGYADFDPFENKSADISTPNMSRIANAGMVFTQAYTTAPVCSPSRAGLITGKNQFRWDKHASWGPGLPDSVKTIAEYLKEAGYATARVGKNDLGQKFHRNDVREYPLHHGYDEFLGFSAHAHDYWLNSQKIKDRTPDPYGTSALLGPLMHNMGEKSYEEGYLTDIFTDEAIDFIKRKKDTPFFLTLAYNSVHHLIHQVPQKYLDKFDVKPIANYDPDSLVAFDKRKTGSYSAYYDKYSRLGAIQDEDLRKYYLANLNCLDDNIGRVLDVLKSENLDDNTIIVYVSDNGGTPLNGANNAPLTAGKYSIWEGGIRVPMAIRWPGKIAGGRVEGNYVSALDIMPTLLEASGVQLNDDTIDGISLLKPEKERLLVWKWQKTWAVRKGDWKLTNTNENSWKGRPSNLYIKPIVNDLTLKLFDLNKDPGERVNLADKYPDKVIALETAYTNWMKQNLGKY</sequence>
<evidence type="ECO:0000259" key="6">
    <source>
        <dbReference type="Pfam" id="PF00884"/>
    </source>
</evidence>
<evidence type="ECO:0000313" key="8">
    <source>
        <dbReference type="Proteomes" id="UP000306229"/>
    </source>
</evidence>
<accession>A0A5B7TW81</accession>
<dbReference type="OrthoDB" id="975025at2"/>
<protein>
    <recommendedName>
        <fullName evidence="6">Sulfatase N-terminal domain-containing protein</fullName>
    </recommendedName>
</protein>
<dbReference type="RefSeq" id="WP_138950215.1">
    <property type="nucleotide sequence ID" value="NZ_CP040749.1"/>
</dbReference>
<evidence type="ECO:0000256" key="3">
    <source>
        <dbReference type="ARBA" id="ARBA00022801"/>
    </source>
</evidence>
<dbReference type="PANTHER" id="PTHR42693">
    <property type="entry name" value="ARYLSULFATASE FAMILY MEMBER"/>
    <property type="match status" value="1"/>
</dbReference>
<reference evidence="7 8" key="1">
    <citation type="submission" date="2019-05" db="EMBL/GenBank/DDBJ databases">
        <title>Algicella ahnfeltiae gen. nov., sp. nov., a novel marine bacterium of the family Flavobacteriaceae isolated from a red alga.</title>
        <authorList>
            <person name="Nedashkovskaya O.I."/>
            <person name="Kukhlevskiy A.D."/>
            <person name="Kim S.-G."/>
            <person name="Zhukova N.V."/>
            <person name="Mikhailov V.V."/>
        </authorList>
    </citation>
    <scope>NUCLEOTIDE SEQUENCE [LARGE SCALE GENOMIC DNA]</scope>
    <source>
        <strain evidence="7 8">10Alg115</strain>
    </source>
</reference>
<dbReference type="PANTHER" id="PTHR42693:SF33">
    <property type="entry name" value="ARYLSULFATASE"/>
    <property type="match status" value="1"/>
</dbReference>
<keyword evidence="5" id="KW-0732">Signal</keyword>
<feature type="chain" id="PRO_5022881313" description="Sulfatase N-terminal domain-containing protein" evidence="5">
    <location>
        <begin position="23"/>
        <end position="494"/>
    </location>
</feature>
<dbReference type="PROSITE" id="PS00523">
    <property type="entry name" value="SULFATASE_1"/>
    <property type="match status" value="1"/>
</dbReference>
<evidence type="ECO:0000313" key="7">
    <source>
        <dbReference type="EMBL" id="QCX39356.1"/>
    </source>
</evidence>
<dbReference type="Gene3D" id="3.40.720.10">
    <property type="entry name" value="Alkaline Phosphatase, subunit A"/>
    <property type="match status" value="1"/>
</dbReference>
<dbReference type="KEGG" id="fbe:FF125_13240"/>
<keyword evidence="4" id="KW-0106">Calcium</keyword>
<name>A0A5B7TW81_9FLAO</name>
<dbReference type="InterPro" id="IPR000917">
    <property type="entry name" value="Sulfatase_N"/>
</dbReference>